<evidence type="ECO:0000313" key="4">
    <source>
        <dbReference type="EMBL" id="NJC06283.1"/>
    </source>
</evidence>
<sequence length="240" mass="25911">MTPLLEASVALPPRLAETRVHVSAGERIAVIGPNGSGKTTLLRALAGIEGQGAVTVGGEALVAVPPARRPQLISFLPASRDVRWPIPVRDVIALGLATPDPTRVEDLLERLRLGELADRPIDRLSTGERARALLGRALAARPRLLLLDEPLSNLDPAWVLRTLNYLEEVAQDGTAIVMALHDLSQLGRFDRVWMLDAGRLVSEETPGDLLASPRFAEVFEVEPDGTGWTLNPSADRRSSP</sequence>
<keyword evidence="1" id="KW-0547">Nucleotide-binding</keyword>
<dbReference type="InterPro" id="IPR027417">
    <property type="entry name" value="P-loop_NTPase"/>
</dbReference>
<evidence type="ECO:0000256" key="2">
    <source>
        <dbReference type="ARBA" id="ARBA00022840"/>
    </source>
</evidence>
<dbReference type="Pfam" id="PF00005">
    <property type="entry name" value="ABC_tran"/>
    <property type="match status" value="1"/>
</dbReference>
<keyword evidence="5" id="KW-1185">Reference proteome</keyword>
<dbReference type="RefSeq" id="WP_168069375.1">
    <property type="nucleotide sequence ID" value="NZ_JAATJC010000001.1"/>
</dbReference>
<dbReference type="InterPro" id="IPR003593">
    <property type="entry name" value="AAA+_ATPase"/>
</dbReference>
<dbReference type="SUPFAM" id="SSF52540">
    <property type="entry name" value="P-loop containing nucleoside triphosphate hydrolases"/>
    <property type="match status" value="1"/>
</dbReference>
<evidence type="ECO:0000313" key="5">
    <source>
        <dbReference type="Proteomes" id="UP000558192"/>
    </source>
</evidence>
<dbReference type="EMBL" id="JAATJC010000001">
    <property type="protein sequence ID" value="NJC06283.1"/>
    <property type="molecule type" value="Genomic_DNA"/>
</dbReference>
<dbReference type="PANTHER" id="PTHR42794">
    <property type="entry name" value="HEMIN IMPORT ATP-BINDING PROTEIN HMUV"/>
    <property type="match status" value="1"/>
</dbReference>
<dbReference type="Proteomes" id="UP000558192">
    <property type="component" value="Unassembled WGS sequence"/>
</dbReference>
<dbReference type="PROSITE" id="PS50893">
    <property type="entry name" value="ABC_TRANSPORTER_2"/>
    <property type="match status" value="1"/>
</dbReference>
<dbReference type="Gene3D" id="3.40.50.300">
    <property type="entry name" value="P-loop containing nucleotide triphosphate hydrolases"/>
    <property type="match status" value="1"/>
</dbReference>
<protein>
    <submittedName>
        <fullName evidence="4">Iron complex transport system ATP-binding protein</fullName>
    </submittedName>
</protein>
<dbReference type="InterPro" id="IPR003439">
    <property type="entry name" value="ABC_transporter-like_ATP-bd"/>
</dbReference>
<comment type="caution">
    <text evidence="4">The sequence shown here is derived from an EMBL/GenBank/DDBJ whole genome shotgun (WGS) entry which is preliminary data.</text>
</comment>
<feature type="domain" description="ABC transporter" evidence="3">
    <location>
        <begin position="4"/>
        <end position="222"/>
    </location>
</feature>
<dbReference type="GO" id="GO:0005524">
    <property type="term" value="F:ATP binding"/>
    <property type="evidence" value="ECO:0007669"/>
    <property type="project" value="UniProtKB-KW"/>
</dbReference>
<dbReference type="PANTHER" id="PTHR42794:SF2">
    <property type="entry name" value="ABC TRANSPORTER ATP-BINDING PROTEIN"/>
    <property type="match status" value="1"/>
</dbReference>
<dbReference type="GO" id="GO:0016887">
    <property type="term" value="F:ATP hydrolysis activity"/>
    <property type="evidence" value="ECO:0007669"/>
    <property type="project" value="InterPro"/>
</dbReference>
<name>A0A7X5Y6U6_9SPHN</name>
<keyword evidence="2 4" id="KW-0067">ATP-binding</keyword>
<accession>A0A7X5Y6U6</accession>
<organism evidence="4 5">
    <name type="scientific">Sphingomonas kaistensis</name>
    <dbReference type="NCBI Taxonomy" id="298708"/>
    <lineage>
        <taxon>Bacteria</taxon>
        <taxon>Pseudomonadati</taxon>
        <taxon>Pseudomonadota</taxon>
        <taxon>Alphaproteobacteria</taxon>
        <taxon>Sphingomonadales</taxon>
        <taxon>Sphingomonadaceae</taxon>
        <taxon>Sphingomonas</taxon>
    </lineage>
</organism>
<gene>
    <name evidence="4" type="ORF">GGQ97_002076</name>
</gene>
<dbReference type="SMART" id="SM00382">
    <property type="entry name" value="AAA"/>
    <property type="match status" value="1"/>
</dbReference>
<dbReference type="AlphaFoldDB" id="A0A7X5Y6U6"/>
<reference evidence="4 5" key="1">
    <citation type="submission" date="2020-03" db="EMBL/GenBank/DDBJ databases">
        <title>Genomic Encyclopedia of Type Strains, Phase IV (KMG-IV): sequencing the most valuable type-strain genomes for metagenomic binning, comparative biology and taxonomic classification.</title>
        <authorList>
            <person name="Goeker M."/>
        </authorList>
    </citation>
    <scope>NUCLEOTIDE SEQUENCE [LARGE SCALE GENOMIC DNA]</scope>
    <source>
        <strain evidence="4 5">DSM 16846</strain>
    </source>
</reference>
<evidence type="ECO:0000256" key="1">
    <source>
        <dbReference type="ARBA" id="ARBA00022741"/>
    </source>
</evidence>
<proteinExistence type="predicted"/>
<evidence type="ECO:0000259" key="3">
    <source>
        <dbReference type="PROSITE" id="PS50893"/>
    </source>
</evidence>